<dbReference type="PANTHER" id="PTHR38834">
    <property type="entry name" value="PERIPLASMIC SUBSTRATE BINDING PROTEIN FAMILY 3"/>
    <property type="match status" value="1"/>
</dbReference>
<dbReference type="Gene3D" id="3.40.190.10">
    <property type="entry name" value="Periplasmic binding protein-like II"/>
    <property type="match status" value="2"/>
</dbReference>
<dbReference type="PATRIC" id="fig|652.5.peg.453"/>
<dbReference type="InterPro" id="IPR001638">
    <property type="entry name" value="Solute-binding_3/MltF_N"/>
</dbReference>
<feature type="domain" description="Solute-binding protein family 3/N-terminal" evidence="1">
    <location>
        <begin position="38"/>
        <end position="236"/>
    </location>
</feature>
<sequence length="244" mass="27864">MKCCLLLLVLWLPLWGVAAPLTLVAGDFSPYTGESLPQGGLSTRLVRAIFEEAGWEEPNIAFMPWSRGYKQARLGIVAATFPYAWNAERAGQFLYSAPIHFDHLLWFSRKENKKAAKGEWKGMRLCIPKGWNTAHAAEAIKRYSLRLEQPLELERCLELVMVGRADLIAMNERVIGEACMQEFRHRECLQRLPFYPQTDSFYLIMSRSYPDAPAFIERFNTALASLRADGRYDRILLEGFAPAE</sequence>
<dbReference type="PANTHER" id="PTHR38834:SF3">
    <property type="entry name" value="SOLUTE-BINDING PROTEIN FAMILY 3_N-TERMINAL DOMAIN-CONTAINING PROTEIN"/>
    <property type="match status" value="1"/>
</dbReference>
<dbReference type="RefSeq" id="WP_060583810.1">
    <property type="nucleotide sequence ID" value="NZ_CP013067.1"/>
</dbReference>
<name>A0A0S2SGL1_9GAMM</name>
<dbReference type="KEGG" id="asr:WL1483_1426"/>
<reference evidence="2 3" key="2">
    <citation type="journal article" date="2016" name="Genome Announc.">
        <title>Complete Genome Sequence of the Highly Virulent Aeromonas schubertii Strain WL1483, Isolated from Diseased Snakehead Fish (Channa argus) in China.</title>
        <authorList>
            <person name="Liu L."/>
            <person name="Li N."/>
            <person name="Zhang D."/>
            <person name="Fu X."/>
            <person name="Shi C."/>
            <person name="Lin Q."/>
            <person name="Hao G."/>
        </authorList>
    </citation>
    <scope>NUCLEOTIDE SEQUENCE [LARGE SCALE GENOMIC DNA]</scope>
    <source>
        <strain evidence="2 3">WL1483</strain>
    </source>
</reference>
<gene>
    <name evidence="2" type="ORF">WL1483_1426</name>
</gene>
<dbReference type="AlphaFoldDB" id="A0A0S2SGL1"/>
<evidence type="ECO:0000259" key="1">
    <source>
        <dbReference type="Pfam" id="PF00497"/>
    </source>
</evidence>
<dbReference type="Proteomes" id="UP000058114">
    <property type="component" value="Chromosome"/>
</dbReference>
<accession>A0A0S2SGL1</accession>
<dbReference type="Pfam" id="PF00497">
    <property type="entry name" value="SBP_bac_3"/>
    <property type="match status" value="1"/>
</dbReference>
<organism evidence="2 3">
    <name type="scientific">Aeromonas schubertii</name>
    <dbReference type="NCBI Taxonomy" id="652"/>
    <lineage>
        <taxon>Bacteria</taxon>
        <taxon>Pseudomonadati</taxon>
        <taxon>Pseudomonadota</taxon>
        <taxon>Gammaproteobacteria</taxon>
        <taxon>Aeromonadales</taxon>
        <taxon>Aeromonadaceae</taxon>
        <taxon>Aeromonas</taxon>
    </lineage>
</organism>
<dbReference type="SUPFAM" id="SSF53850">
    <property type="entry name" value="Periplasmic binding protein-like II"/>
    <property type="match status" value="1"/>
</dbReference>
<evidence type="ECO:0000313" key="2">
    <source>
        <dbReference type="EMBL" id="ALP40845.1"/>
    </source>
</evidence>
<proteinExistence type="predicted"/>
<dbReference type="EMBL" id="CP013067">
    <property type="protein sequence ID" value="ALP40845.1"/>
    <property type="molecule type" value="Genomic_DNA"/>
</dbReference>
<reference evidence="3" key="1">
    <citation type="submission" date="2015-10" db="EMBL/GenBank/DDBJ databases">
        <title>Complete Genome Sequence of Aeromonas schubertii strain WL1483.</title>
        <authorList>
            <person name="Liu L."/>
        </authorList>
    </citation>
    <scope>NUCLEOTIDE SEQUENCE [LARGE SCALE GENOMIC DNA]</scope>
    <source>
        <strain evidence="3">WL1483</strain>
    </source>
</reference>
<evidence type="ECO:0000313" key="3">
    <source>
        <dbReference type="Proteomes" id="UP000058114"/>
    </source>
</evidence>
<protein>
    <submittedName>
        <fullName evidence="2">Amino acid ABC transporter substrate-binding protein</fullName>
    </submittedName>
</protein>